<comment type="caution">
    <text evidence="1">The sequence shown here is derived from an EMBL/GenBank/DDBJ whole genome shotgun (WGS) entry which is preliminary data.</text>
</comment>
<organism evidence="1 2">
    <name type="scientific">Niabella ginsengisoli</name>
    <dbReference type="NCBI Taxonomy" id="522298"/>
    <lineage>
        <taxon>Bacteria</taxon>
        <taxon>Pseudomonadati</taxon>
        <taxon>Bacteroidota</taxon>
        <taxon>Chitinophagia</taxon>
        <taxon>Chitinophagales</taxon>
        <taxon>Chitinophagaceae</taxon>
        <taxon>Niabella</taxon>
    </lineage>
</organism>
<proteinExistence type="predicted"/>
<sequence length="76" mass="9076">MKNKLTEWLIAEQQNIDKAIANAAKQYYHDHKTEPNFPYDLKLCHIESYNLVRGKDLCYDRPNTAFAYSLWYHPVE</sequence>
<name>A0ABS9SJS8_9BACT</name>
<gene>
    <name evidence="1" type="ORF">MKP09_12230</name>
</gene>
<dbReference type="EMBL" id="JAKWBL010000002">
    <property type="protein sequence ID" value="MCH5598621.1"/>
    <property type="molecule type" value="Genomic_DNA"/>
</dbReference>
<accession>A0ABS9SJS8</accession>
<reference evidence="1 2" key="1">
    <citation type="submission" date="2022-02" db="EMBL/GenBank/DDBJ databases">
        <authorList>
            <person name="Min J."/>
        </authorList>
    </citation>
    <scope>NUCLEOTIDE SEQUENCE [LARGE SCALE GENOMIC DNA]</scope>
    <source>
        <strain evidence="1 2">GR10-1</strain>
    </source>
</reference>
<keyword evidence="2" id="KW-1185">Reference proteome</keyword>
<dbReference type="RefSeq" id="WP_240830285.1">
    <property type="nucleotide sequence ID" value="NZ_JAKWBL010000002.1"/>
</dbReference>
<evidence type="ECO:0000313" key="2">
    <source>
        <dbReference type="Proteomes" id="UP001202248"/>
    </source>
</evidence>
<evidence type="ECO:0000313" key="1">
    <source>
        <dbReference type="EMBL" id="MCH5598621.1"/>
    </source>
</evidence>
<protein>
    <submittedName>
        <fullName evidence="1">Uncharacterized protein</fullName>
    </submittedName>
</protein>
<dbReference type="Proteomes" id="UP001202248">
    <property type="component" value="Unassembled WGS sequence"/>
</dbReference>